<evidence type="ECO:0000313" key="8">
    <source>
        <dbReference type="Proteomes" id="UP000238634"/>
    </source>
</evidence>
<evidence type="ECO:0000313" key="7">
    <source>
        <dbReference type="EMBL" id="PSB16539.1"/>
    </source>
</evidence>
<comment type="catalytic activity">
    <reaction evidence="4">
        <text>a 2'-deoxyadenosine in DNA + S-adenosyl-L-methionine = an N(6)-methyl-2'-deoxyadenosine in DNA + S-adenosyl-L-homocysteine + H(+)</text>
        <dbReference type="Rhea" id="RHEA:15197"/>
        <dbReference type="Rhea" id="RHEA-COMP:12418"/>
        <dbReference type="Rhea" id="RHEA-COMP:12419"/>
        <dbReference type="ChEBI" id="CHEBI:15378"/>
        <dbReference type="ChEBI" id="CHEBI:57856"/>
        <dbReference type="ChEBI" id="CHEBI:59789"/>
        <dbReference type="ChEBI" id="CHEBI:90615"/>
        <dbReference type="ChEBI" id="CHEBI:90616"/>
        <dbReference type="EC" id="2.1.1.72"/>
    </reaction>
</comment>
<dbReference type="Pfam" id="PF18135">
    <property type="entry name" value="Type_ISP_C"/>
    <property type="match status" value="1"/>
</dbReference>
<dbReference type="InterPro" id="IPR029063">
    <property type="entry name" value="SAM-dependent_MTases_sf"/>
</dbReference>
<dbReference type="GO" id="GO:0008170">
    <property type="term" value="F:N-methyltransferase activity"/>
    <property type="evidence" value="ECO:0007669"/>
    <property type="project" value="InterPro"/>
</dbReference>
<evidence type="ECO:0000256" key="4">
    <source>
        <dbReference type="ARBA" id="ARBA00047942"/>
    </source>
</evidence>
<proteinExistence type="predicted"/>
<dbReference type="InterPro" id="IPR003356">
    <property type="entry name" value="DNA_methylase_A-5"/>
</dbReference>
<dbReference type="GO" id="GO:0032259">
    <property type="term" value="P:methylation"/>
    <property type="evidence" value="ECO:0007669"/>
    <property type="project" value="UniProtKB-KW"/>
</dbReference>
<dbReference type="EMBL" id="PVWG01000040">
    <property type="protein sequence ID" value="PSB16539.1"/>
    <property type="molecule type" value="Genomic_DNA"/>
</dbReference>
<keyword evidence="8" id="KW-1185">Reference proteome</keyword>
<dbReference type="PANTHER" id="PTHR33841">
    <property type="entry name" value="DNA METHYLTRANSFERASE YEEA-RELATED"/>
    <property type="match status" value="1"/>
</dbReference>
<evidence type="ECO:0000259" key="6">
    <source>
        <dbReference type="Pfam" id="PF18135"/>
    </source>
</evidence>
<dbReference type="PANTHER" id="PTHR33841:SF1">
    <property type="entry name" value="DNA METHYLTRANSFERASE A"/>
    <property type="match status" value="1"/>
</dbReference>
<dbReference type="InterPro" id="IPR050953">
    <property type="entry name" value="N4_N6_ade-DNA_methylase"/>
</dbReference>
<dbReference type="PRINTS" id="PR00507">
    <property type="entry name" value="N12N6MTFRASE"/>
</dbReference>
<dbReference type="OrthoDB" id="9758243at2"/>
<dbReference type="Gene3D" id="3.40.50.150">
    <property type="entry name" value="Vaccinia Virus protein VP39"/>
    <property type="match status" value="1"/>
</dbReference>
<organism evidence="7 8">
    <name type="scientific">Phormidesmis priestleyi ULC007</name>
    <dbReference type="NCBI Taxonomy" id="1920490"/>
    <lineage>
        <taxon>Bacteria</taxon>
        <taxon>Bacillati</taxon>
        <taxon>Cyanobacteriota</taxon>
        <taxon>Cyanophyceae</taxon>
        <taxon>Leptolyngbyales</taxon>
        <taxon>Leptolyngbyaceae</taxon>
        <taxon>Phormidesmis</taxon>
    </lineage>
</organism>
<dbReference type="STRING" id="1920490.GCA_001895925_05351"/>
<dbReference type="GO" id="GO:0009007">
    <property type="term" value="F:site-specific DNA-methyltransferase (adenine-specific) activity"/>
    <property type="evidence" value="ECO:0007669"/>
    <property type="project" value="UniProtKB-EC"/>
</dbReference>
<comment type="caution">
    <text evidence="7">The sequence shown here is derived from an EMBL/GenBank/DDBJ whole genome shotgun (WGS) entry which is preliminary data.</text>
</comment>
<feature type="domain" description="DNA methylase adenine-specific" evidence="5">
    <location>
        <begin position="333"/>
        <end position="427"/>
    </location>
</feature>
<evidence type="ECO:0000256" key="1">
    <source>
        <dbReference type="ARBA" id="ARBA00011900"/>
    </source>
</evidence>
<dbReference type="InterPro" id="IPR041635">
    <property type="entry name" value="Type_ISP_LLaBIII_C"/>
</dbReference>
<reference evidence="7 8" key="2">
    <citation type="submission" date="2018-03" db="EMBL/GenBank/DDBJ databases">
        <title>The ancient ancestry and fast evolution of plastids.</title>
        <authorList>
            <person name="Moore K.R."/>
            <person name="Magnabosco C."/>
            <person name="Momper L."/>
            <person name="Gold D.A."/>
            <person name="Bosak T."/>
            <person name="Fournier G.P."/>
        </authorList>
    </citation>
    <scope>NUCLEOTIDE SEQUENCE [LARGE SCALE GENOMIC DNA]</scope>
    <source>
        <strain evidence="7 8">ULC007</strain>
    </source>
</reference>
<dbReference type="EC" id="2.1.1.72" evidence="1"/>
<gene>
    <name evidence="7" type="ORF">C7B65_21215</name>
</gene>
<dbReference type="SUPFAM" id="SSF53335">
    <property type="entry name" value="S-adenosyl-L-methionine-dependent methyltransferases"/>
    <property type="match status" value="1"/>
</dbReference>
<evidence type="ECO:0000259" key="5">
    <source>
        <dbReference type="Pfam" id="PF02384"/>
    </source>
</evidence>
<evidence type="ECO:0000256" key="3">
    <source>
        <dbReference type="ARBA" id="ARBA00022679"/>
    </source>
</evidence>
<reference evidence="7 8" key="1">
    <citation type="submission" date="2018-02" db="EMBL/GenBank/DDBJ databases">
        <authorList>
            <person name="Cohen D.B."/>
            <person name="Kent A.D."/>
        </authorList>
    </citation>
    <scope>NUCLEOTIDE SEQUENCE [LARGE SCALE GENOMIC DNA]</scope>
    <source>
        <strain evidence="7 8">ULC007</strain>
    </source>
</reference>
<keyword evidence="2 7" id="KW-0489">Methyltransferase</keyword>
<dbReference type="AlphaFoldDB" id="A0A2T1D7S8"/>
<dbReference type="Pfam" id="PF02384">
    <property type="entry name" value="N6_Mtase"/>
    <property type="match status" value="1"/>
</dbReference>
<feature type="domain" description="Type ISP restriction-modification enzyme LLaBIII C-terminal specificity" evidence="6">
    <location>
        <begin position="727"/>
        <end position="1122"/>
    </location>
</feature>
<accession>A0A2T1D7S8</accession>
<evidence type="ECO:0000256" key="2">
    <source>
        <dbReference type="ARBA" id="ARBA00022603"/>
    </source>
</evidence>
<dbReference type="GO" id="GO:0003677">
    <property type="term" value="F:DNA binding"/>
    <property type="evidence" value="ECO:0007669"/>
    <property type="project" value="InterPro"/>
</dbReference>
<dbReference type="RefSeq" id="WP_073074692.1">
    <property type="nucleotide sequence ID" value="NZ_MPPI01000043.1"/>
</dbReference>
<dbReference type="Proteomes" id="UP000238634">
    <property type="component" value="Unassembled WGS sequence"/>
</dbReference>
<name>A0A2T1D7S8_9CYAN</name>
<protein>
    <recommendedName>
        <fullName evidence="1">site-specific DNA-methyltransferase (adenine-specific)</fullName>
        <ecNumber evidence="1">2.1.1.72</ecNumber>
    </recommendedName>
</protein>
<sequence length="1166" mass="131912">MSAFETYIRDLQEIRATGAAVKETSYYGALEKLLNELGKTLKPKVRCVMQLKNIGGAGMPDGGLFSASQFQKKTGDTPANPTNPERGVIEIKGTGDDAWVIAQTQQVSKYWNQYRQVLVTNYRDFVLIGQDASGQPATLETYRLAKNEAEFWQKAKNPKQFAQEQEEQVTEYLKRVMLQSASIASPQDLAWFLASYAKDAKARVEKTDLPALETLRKALEEALGIAFTGDKKDPKKGERFFKSTLIQTLFYGIFSAWVLWHKQQEQGRFDWRVAGYYLHVPMIKALFEKVATATHVRKLDLEEVLNWTGEALNRVDRTAFFSKFDEGQAVQYFYEPFLEAFDPTLRKELGVWYTPPEIVQYMVARVDTVLREELQIEDGLADPNVYILDPCCGTGAFLVEVLKRIETNLQDKGMGALVGSQLKEAAMKRVFGFEILTAPFVVAHLQLGLLLQNLGVPLSDEEERVGVYLTNALTGWEPPTEEAKAKYKQLSISYPELEQEREAADEVKQNRPILVVLGNPPYNAFSGISPKEEQGLVDLYKQGLISEWGIKKFNLDDLYIRFFRLAEHCVTEQKPTKGVVCYVSNFSYLSDPSYVVMRQRFLKEFDKLWFDCMNGDSRETGKVTPEGKPDPSVFSTEYNREGIRVGTTIGLMVRQEERSSNPTVYFRHFWGVTKRADLLVSLDASSFDAAYITAQPIRDNRFSFRPRSISFDYLQWAKLTELCSEASSNGLMEKRDDALIDLDKQALEERMEMYYDPSTNWEVLETLGTGLTRDAARFDAQKTRTKVIKTESYNSQHIFRYAMRPFDFRWCYYSSVRPLWNEPRPNLYAQCWEGNSFLLSRVKASKSSEGCPFYFVKGLSDDHLLSPDASCFALRLVPTTSKRLKQAPGQIGIQGISDTSAQEPIANLSNTARAYFQSLGISNPDTDAETAALIWMHALAIGYSPAYLEENADGIRQDFPRIPLPNDRETLITSATLGRQIAALLDPETPVLGVTSGKLRPELKTIAVVSRVGTGNLDPNTDFALTAGWGHAGQNNVTMPGKGKVSDRPYTPEEQTAITLLGNCEATAEVIDQLGTNTRDIYLNDIAYWKNIPDRVWSYTIGGYQVIKKWLSYREQELLGRSLKQEEVIEVTQMARRITAILLLEPELDANYQAVKQSTYPWSAQK</sequence>
<keyword evidence="3 7" id="KW-0808">Transferase</keyword>